<evidence type="ECO:0000256" key="4">
    <source>
        <dbReference type="ARBA" id="ARBA00022989"/>
    </source>
</evidence>
<comment type="caution">
    <text evidence="8">The sequence shown here is derived from an EMBL/GenBank/DDBJ whole genome shotgun (WGS) entry which is preliminary data.</text>
</comment>
<evidence type="ECO:0000256" key="7">
    <source>
        <dbReference type="SAM" id="Phobius"/>
    </source>
</evidence>
<dbReference type="Proteomes" id="UP001234178">
    <property type="component" value="Unassembled WGS sequence"/>
</dbReference>
<organism evidence="8 9">
    <name type="scientific">Daphnia magna</name>
    <dbReference type="NCBI Taxonomy" id="35525"/>
    <lineage>
        <taxon>Eukaryota</taxon>
        <taxon>Metazoa</taxon>
        <taxon>Ecdysozoa</taxon>
        <taxon>Arthropoda</taxon>
        <taxon>Crustacea</taxon>
        <taxon>Branchiopoda</taxon>
        <taxon>Diplostraca</taxon>
        <taxon>Cladocera</taxon>
        <taxon>Anomopoda</taxon>
        <taxon>Daphniidae</taxon>
        <taxon>Daphnia</taxon>
    </lineage>
</organism>
<proteinExistence type="predicted"/>
<evidence type="ECO:0008006" key="10">
    <source>
        <dbReference type="Google" id="ProtNLM"/>
    </source>
</evidence>
<protein>
    <recommendedName>
        <fullName evidence="10">Gustatory receptor</fullName>
    </recommendedName>
</protein>
<reference evidence="8 9" key="1">
    <citation type="journal article" date="2023" name="Nucleic Acids Res.">
        <title>The hologenome of Daphnia magna reveals possible DNA methylation and microbiome-mediated evolution of the host genome.</title>
        <authorList>
            <person name="Chaturvedi A."/>
            <person name="Li X."/>
            <person name="Dhandapani V."/>
            <person name="Marshall H."/>
            <person name="Kissane S."/>
            <person name="Cuenca-Cambronero M."/>
            <person name="Asole G."/>
            <person name="Calvet F."/>
            <person name="Ruiz-Romero M."/>
            <person name="Marangio P."/>
            <person name="Guigo R."/>
            <person name="Rago D."/>
            <person name="Mirbahai L."/>
            <person name="Eastwood N."/>
            <person name="Colbourne J.K."/>
            <person name="Zhou J."/>
            <person name="Mallon E."/>
            <person name="Orsini L."/>
        </authorList>
    </citation>
    <scope>NUCLEOTIDE SEQUENCE [LARGE SCALE GENOMIC DNA]</scope>
    <source>
        <strain evidence="8">LRV0_1</strain>
    </source>
</reference>
<dbReference type="PANTHER" id="PTHR21143:SF133">
    <property type="entry name" value="GUSTATORY AND PHEROMONE RECEPTOR 32A-RELATED"/>
    <property type="match status" value="1"/>
</dbReference>
<comment type="subcellular location">
    <subcellularLocation>
        <location evidence="1">Cell membrane</location>
        <topology evidence="1">Multi-pass membrane protein</topology>
    </subcellularLocation>
</comment>
<keyword evidence="2" id="KW-1003">Cell membrane</keyword>
<keyword evidence="9" id="KW-1185">Reference proteome</keyword>
<dbReference type="EMBL" id="JAOYFB010000038">
    <property type="protein sequence ID" value="KAK4025582.1"/>
    <property type="molecule type" value="Genomic_DNA"/>
</dbReference>
<accession>A0ABR0AKE5</accession>
<evidence type="ECO:0000256" key="2">
    <source>
        <dbReference type="ARBA" id="ARBA00022475"/>
    </source>
</evidence>
<evidence type="ECO:0000256" key="1">
    <source>
        <dbReference type="ARBA" id="ARBA00004651"/>
    </source>
</evidence>
<dbReference type="PANTHER" id="PTHR21143">
    <property type="entry name" value="INVERTEBRATE GUSTATORY RECEPTOR"/>
    <property type="match status" value="1"/>
</dbReference>
<name>A0ABR0AKE5_9CRUS</name>
<keyword evidence="6" id="KW-0675">Receptor</keyword>
<evidence type="ECO:0000256" key="3">
    <source>
        <dbReference type="ARBA" id="ARBA00022692"/>
    </source>
</evidence>
<dbReference type="InterPro" id="IPR013604">
    <property type="entry name" value="7TM_chemorcpt"/>
</dbReference>
<evidence type="ECO:0000313" key="9">
    <source>
        <dbReference type="Proteomes" id="UP001234178"/>
    </source>
</evidence>
<keyword evidence="3 7" id="KW-0812">Transmembrane</keyword>
<sequence length="106" mass="12134">MTNQPDVITVVNVSSEVIFLWFMFYSPSKIQYHASKVASSLRKIDTTDHQLQNQVSLLELSIVQNLPKLSALGYFDVNLHLIPQLIGTTLTYLFILYQFHSSEKSE</sequence>
<keyword evidence="5 7" id="KW-0472">Membrane</keyword>
<feature type="transmembrane region" description="Helical" evidence="7">
    <location>
        <begin position="81"/>
        <end position="99"/>
    </location>
</feature>
<feature type="transmembrane region" description="Helical" evidence="7">
    <location>
        <begin position="7"/>
        <end position="25"/>
    </location>
</feature>
<dbReference type="Pfam" id="PF08395">
    <property type="entry name" value="7tm_7"/>
    <property type="match status" value="1"/>
</dbReference>
<evidence type="ECO:0000256" key="6">
    <source>
        <dbReference type="ARBA" id="ARBA00023170"/>
    </source>
</evidence>
<gene>
    <name evidence="8" type="ORF">OUZ56_014643</name>
</gene>
<keyword evidence="4 7" id="KW-1133">Transmembrane helix</keyword>
<evidence type="ECO:0000313" key="8">
    <source>
        <dbReference type="EMBL" id="KAK4025582.1"/>
    </source>
</evidence>
<evidence type="ECO:0000256" key="5">
    <source>
        <dbReference type="ARBA" id="ARBA00023136"/>
    </source>
</evidence>